<reference evidence="3 4" key="1">
    <citation type="submission" date="2016-01" db="EMBL/GenBank/DDBJ databases">
        <authorList>
            <person name="Brown R."/>
        </authorList>
    </citation>
    <scope>NUCLEOTIDE SEQUENCE [LARGE SCALE GENOMIC DNA]</scope>
    <source>
        <strain evidence="3">Sporomusa sphaeroides DSM 2875</strain>
    </source>
</reference>
<evidence type="ECO:0000313" key="4">
    <source>
        <dbReference type="Proteomes" id="UP000245702"/>
    </source>
</evidence>
<feature type="transmembrane region" description="Helical" evidence="1">
    <location>
        <begin position="221"/>
        <end position="239"/>
    </location>
</feature>
<evidence type="ECO:0000256" key="1">
    <source>
        <dbReference type="SAM" id="Phobius"/>
    </source>
</evidence>
<feature type="transmembrane region" description="Helical" evidence="1">
    <location>
        <begin position="129"/>
        <end position="147"/>
    </location>
</feature>
<feature type="transmembrane region" description="Helical" evidence="1">
    <location>
        <begin position="194"/>
        <end position="215"/>
    </location>
</feature>
<keyword evidence="1" id="KW-0472">Membrane</keyword>
<name>A0ABM9W0E6_9FIRM</name>
<evidence type="ECO:0000313" key="3">
    <source>
        <dbReference type="EMBL" id="CVK18417.1"/>
    </source>
</evidence>
<proteinExistence type="predicted"/>
<sequence length="245" mass="26969">MRFCIHCGQEVPDSARFCQKCGKATAQDGIDTTSAIGEISSTISMSKAVGNDSIGNNNMAVLAELAVGLGILIFMFMLGATSKYPNNYVRFELEQNTTVLLWYGILYGFAIRAISTIRQKAGRVDWEYGIGGAIIGLAVTIPGYMLYFSFPQNPFLHLVWLFTAGMVMPVAKSVLLVVGSGIRFNGVHGIKRNLLISFISSIIGWMLILVIDYMFREATLYVAFGLFGFINYIALLRFAKNKKPA</sequence>
<organism evidence="3 4">
    <name type="scientific">Sporomusa sphaeroides DSM 2875</name>
    <dbReference type="NCBI Taxonomy" id="1337886"/>
    <lineage>
        <taxon>Bacteria</taxon>
        <taxon>Bacillati</taxon>
        <taxon>Bacillota</taxon>
        <taxon>Negativicutes</taxon>
        <taxon>Selenomonadales</taxon>
        <taxon>Sporomusaceae</taxon>
        <taxon>Sporomusa</taxon>
    </lineage>
</organism>
<dbReference type="EMBL" id="FCOW01000004">
    <property type="protein sequence ID" value="CVK18417.1"/>
    <property type="molecule type" value="Genomic_DNA"/>
</dbReference>
<feature type="domain" description="Zinc-ribbon" evidence="2">
    <location>
        <begin position="3"/>
        <end position="23"/>
    </location>
</feature>
<dbReference type="RefSeq" id="WP_075756353.1">
    <property type="nucleotide sequence ID" value="NZ_CP146991.1"/>
</dbReference>
<keyword evidence="1" id="KW-1133">Transmembrane helix</keyword>
<evidence type="ECO:0000259" key="2">
    <source>
        <dbReference type="Pfam" id="PF13240"/>
    </source>
</evidence>
<comment type="caution">
    <text evidence="3">The sequence shown here is derived from an EMBL/GenBank/DDBJ whole genome shotgun (WGS) entry which is preliminary data.</text>
</comment>
<dbReference type="Proteomes" id="UP000245702">
    <property type="component" value="Unassembled WGS sequence"/>
</dbReference>
<feature type="transmembrane region" description="Helical" evidence="1">
    <location>
        <begin position="61"/>
        <end position="80"/>
    </location>
</feature>
<dbReference type="InterPro" id="IPR026870">
    <property type="entry name" value="Zinc_ribbon_dom"/>
</dbReference>
<dbReference type="Pfam" id="PF13240">
    <property type="entry name" value="Zn_Ribbon_1"/>
    <property type="match status" value="1"/>
</dbReference>
<feature type="transmembrane region" description="Helical" evidence="1">
    <location>
        <begin position="100"/>
        <end position="117"/>
    </location>
</feature>
<accession>A0ABM9W0E6</accession>
<feature type="transmembrane region" description="Helical" evidence="1">
    <location>
        <begin position="159"/>
        <end position="182"/>
    </location>
</feature>
<protein>
    <recommendedName>
        <fullName evidence="2">Zinc-ribbon domain-containing protein</fullName>
    </recommendedName>
</protein>
<gene>
    <name evidence="3" type="ORF">SSPH_01055</name>
</gene>
<keyword evidence="1" id="KW-0812">Transmembrane</keyword>
<keyword evidence="4" id="KW-1185">Reference proteome</keyword>